<keyword evidence="3 4" id="KW-0408">Iron</keyword>
<dbReference type="PANTHER" id="PTHR35008">
    <property type="entry name" value="BLL4482 PROTEIN-RELATED"/>
    <property type="match status" value="1"/>
</dbReference>
<dbReference type="Pfam" id="PF00034">
    <property type="entry name" value="Cytochrom_C"/>
    <property type="match status" value="1"/>
</dbReference>
<dbReference type="PANTHER" id="PTHR35008:SF8">
    <property type="entry name" value="ALCOHOL DEHYDROGENASE CYTOCHROME C SUBUNIT"/>
    <property type="match status" value="1"/>
</dbReference>
<evidence type="ECO:0000256" key="3">
    <source>
        <dbReference type="ARBA" id="ARBA00023004"/>
    </source>
</evidence>
<keyword evidence="1 4" id="KW-0349">Heme</keyword>
<dbReference type="GO" id="GO:0046872">
    <property type="term" value="F:metal ion binding"/>
    <property type="evidence" value="ECO:0007669"/>
    <property type="project" value="UniProtKB-KW"/>
</dbReference>
<evidence type="ECO:0000259" key="6">
    <source>
        <dbReference type="PROSITE" id="PS51007"/>
    </source>
</evidence>
<dbReference type="GO" id="GO:0020037">
    <property type="term" value="F:heme binding"/>
    <property type="evidence" value="ECO:0007669"/>
    <property type="project" value="InterPro"/>
</dbReference>
<reference evidence="7 8" key="1">
    <citation type="submission" date="2017-10" db="EMBL/GenBank/DDBJ databases">
        <title>The draft genome sequence of Lewinella nigricans NBRC 102662.</title>
        <authorList>
            <person name="Wang K."/>
        </authorList>
    </citation>
    <scope>NUCLEOTIDE SEQUENCE [LARGE SCALE GENOMIC DNA]</scope>
    <source>
        <strain evidence="7 8">NBRC 102662</strain>
    </source>
</reference>
<dbReference type="PROSITE" id="PS51257">
    <property type="entry name" value="PROKAR_LIPOPROTEIN"/>
    <property type="match status" value="1"/>
</dbReference>
<dbReference type="EMBL" id="PDUD01000052">
    <property type="protein sequence ID" value="PHN01584.1"/>
    <property type="molecule type" value="Genomic_DNA"/>
</dbReference>
<organism evidence="7 8">
    <name type="scientific">Flavilitoribacter nigricans (strain ATCC 23147 / DSM 23189 / NBRC 102662 / NCIMB 1420 / SS-2)</name>
    <name type="common">Lewinella nigricans</name>
    <dbReference type="NCBI Taxonomy" id="1122177"/>
    <lineage>
        <taxon>Bacteria</taxon>
        <taxon>Pseudomonadati</taxon>
        <taxon>Bacteroidota</taxon>
        <taxon>Saprospiria</taxon>
        <taxon>Saprospirales</taxon>
        <taxon>Lewinellaceae</taxon>
        <taxon>Flavilitoribacter</taxon>
    </lineage>
</organism>
<keyword evidence="5" id="KW-0812">Transmembrane</keyword>
<dbReference type="InterPro" id="IPR009056">
    <property type="entry name" value="Cyt_c-like_dom"/>
</dbReference>
<dbReference type="OrthoDB" id="9779283at2"/>
<dbReference type="InterPro" id="IPR051459">
    <property type="entry name" value="Cytochrome_c-type_DH"/>
</dbReference>
<dbReference type="InterPro" id="IPR036909">
    <property type="entry name" value="Cyt_c-like_dom_sf"/>
</dbReference>
<evidence type="ECO:0000256" key="4">
    <source>
        <dbReference type="PROSITE-ProRule" id="PRU00433"/>
    </source>
</evidence>
<accession>A0A2D0MZ80</accession>
<feature type="domain" description="Cytochrome c" evidence="6">
    <location>
        <begin position="187"/>
        <end position="279"/>
    </location>
</feature>
<dbReference type="AlphaFoldDB" id="A0A2D0MZ80"/>
<proteinExistence type="predicted"/>
<dbReference type="RefSeq" id="WP_099155017.1">
    <property type="nucleotide sequence ID" value="NZ_PDUD01000052.1"/>
</dbReference>
<protein>
    <submittedName>
        <fullName evidence="7">Cytochrome C</fullName>
    </submittedName>
</protein>
<dbReference type="GO" id="GO:0009055">
    <property type="term" value="F:electron transfer activity"/>
    <property type="evidence" value="ECO:0007669"/>
    <property type="project" value="InterPro"/>
</dbReference>
<keyword evidence="2 4" id="KW-0479">Metal-binding</keyword>
<feature type="transmembrane region" description="Helical" evidence="5">
    <location>
        <begin position="6"/>
        <end position="27"/>
    </location>
</feature>
<dbReference type="Gene3D" id="1.10.760.10">
    <property type="entry name" value="Cytochrome c-like domain"/>
    <property type="match status" value="2"/>
</dbReference>
<keyword evidence="5" id="KW-1133">Transmembrane helix</keyword>
<comment type="caution">
    <text evidence="7">The sequence shown here is derived from an EMBL/GenBank/DDBJ whole genome shotgun (WGS) entry which is preliminary data.</text>
</comment>
<evidence type="ECO:0000313" key="8">
    <source>
        <dbReference type="Proteomes" id="UP000223913"/>
    </source>
</evidence>
<dbReference type="PROSITE" id="PS51007">
    <property type="entry name" value="CYTC"/>
    <property type="match status" value="1"/>
</dbReference>
<keyword evidence="5" id="KW-0472">Membrane</keyword>
<evidence type="ECO:0000256" key="5">
    <source>
        <dbReference type="SAM" id="Phobius"/>
    </source>
</evidence>
<keyword evidence="8" id="KW-1185">Reference proteome</keyword>
<evidence type="ECO:0000256" key="1">
    <source>
        <dbReference type="ARBA" id="ARBA00022617"/>
    </source>
</evidence>
<dbReference type="SUPFAM" id="SSF46626">
    <property type="entry name" value="Cytochrome c"/>
    <property type="match status" value="2"/>
</dbReference>
<gene>
    <name evidence="7" type="ORF">CRP01_36405</name>
</gene>
<name>A0A2D0MZ80_FLAN2</name>
<evidence type="ECO:0000256" key="2">
    <source>
        <dbReference type="ARBA" id="ARBA00022723"/>
    </source>
</evidence>
<sequence>MLKYVFFLYFFFGLFLGILGACAYFSFFREPTVVQPVAESSWHLKSIDTDLPAGDEGARIKYGFILITKTSEYIGPLAKEDKMRFAGNNLACNNCHLNGGRKIGSGSFVGVYNRFPQFRGRENKIGTLEERINGCMERSMSGSKMPEDSEEMQAIISYMKWLSDGVPPDIEKKFKGYLPIKIPTFKADTTVGRQLYQTHCVVCHQEDGSGVAIPGKTFSGYVYPPVGGQDSYNNGAGMNRVLTAAQFIKYNMPFGTTHDNPVLTDEEAYHIAAYINTFDRPEKPNLEADFPDKKLKPVSTPYGPWTDEFDPDQHKFGPFPPIIAYYKEKFDLKKSK</sequence>
<dbReference type="Pfam" id="PF21342">
    <property type="entry name" value="SoxA-TsdA_cyt-c"/>
    <property type="match status" value="1"/>
</dbReference>
<evidence type="ECO:0000313" key="7">
    <source>
        <dbReference type="EMBL" id="PHN01584.1"/>
    </source>
</evidence>
<dbReference type="Proteomes" id="UP000223913">
    <property type="component" value="Unassembled WGS sequence"/>
</dbReference>